<dbReference type="Proteomes" id="UP000016714">
    <property type="component" value="Chromosome 1"/>
</dbReference>
<reference evidence="1 2" key="1">
    <citation type="journal article" date="2015" name="Genome Announc.">
        <title>Complete genome sequence of Vibrio alginolyticus ATCC 17749.</title>
        <authorList>
            <person name="Liu X.F."/>
            <person name="Cao Y."/>
            <person name="Zhang H.L."/>
            <person name="Chen Y.J."/>
            <person name="Hu C.J."/>
        </authorList>
    </citation>
    <scope>NUCLEOTIDE SEQUENCE [LARGE SCALE GENOMIC DNA]</scope>
    <source>
        <strain evidence="2">ATCC 17749 / DSM 2171 / NBRC 15630 / NCIMB 1903 / NCTC 12160 / XII-53</strain>
    </source>
</reference>
<organism evidence="1 2">
    <name type="scientific">Vibrio alginolyticus (strain ATCC 17749 / DSM 2171 / NBRC 15630 / NCIMB 1903 / NCTC 12160 / XII-53)</name>
    <dbReference type="NCBI Taxonomy" id="1219076"/>
    <lineage>
        <taxon>Bacteria</taxon>
        <taxon>Pseudomonadati</taxon>
        <taxon>Pseudomonadota</taxon>
        <taxon>Gammaproteobacteria</taxon>
        <taxon>Vibrionales</taxon>
        <taxon>Vibrionaceae</taxon>
        <taxon>Vibrio</taxon>
    </lineage>
</organism>
<name>A0A2I3C6J4_VIBAX</name>
<accession>A0A2I3C6J4</accession>
<evidence type="ECO:0000313" key="1">
    <source>
        <dbReference type="EMBL" id="AGV16848.1"/>
    </source>
</evidence>
<dbReference type="KEGG" id="vag:N646_1015"/>
<dbReference type="EMBL" id="CP006718">
    <property type="protein sequence ID" value="AGV16848.1"/>
    <property type="molecule type" value="Genomic_DNA"/>
</dbReference>
<proteinExistence type="predicted"/>
<dbReference type="AlphaFoldDB" id="A0A2I3C6J4"/>
<sequence>MAKIRALDSILTKPFFVDKNGQRSRKIFLHAVISKPISKPYF</sequence>
<dbReference type="HOGENOM" id="CLU_3259473_0_0_6"/>
<evidence type="ECO:0000313" key="2">
    <source>
        <dbReference type="Proteomes" id="UP000016714"/>
    </source>
</evidence>
<protein>
    <submittedName>
        <fullName evidence="1">Uncharacterized protein</fullName>
    </submittedName>
</protein>
<gene>
    <name evidence="1" type="ORF">N646_1015</name>
</gene>